<gene>
    <name evidence="1" type="ORF">WG929_02100</name>
</gene>
<dbReference type="RefSeq" id="WP_369857544.1">
    <property type="nucleotide sequence ID" value="NZ_JBBKTX010000002.1"/>
</dbReference>
<evidence type="ECO:0000313" key="1">
    <source>
        <dbReference type="EMBL" id="MFK4751189.1"/>
    </source>
</evidence>
<dbReference type="InterPro" id="IPR010710">
    <property type="entry name" value="DUF1289"/>
</dbReference>
<dbReference type="PANTHER" id="PTHR35175:SF2">
    <property type="entry name" value="DUF1289 DOMAIN-CONTAINING PROTEIN"/>
    <property type="match status" value="1"/>
</dbReference>
<dbReference type="Pfam" id="PF06945">
    <property type="entry name" value="DUF1289"/>
    <property type="match status" value="1"/>
</dbReference>
<reference evidence="1 2" key="1">
    <citation type="submission" date="2024-03" db="EMBL/GenBank/DDBJ databases">
        <title>High-quality draft genome sequence of Oceanobacter sp. wDCs-4.</title>
        <authorList>
            <person name="Dong C."/>
        </authorList>
    </citation>
    <scope>NUCLEOTIDE SEQUENCE [LARGE SCALE GENOMIC DNA]</scope>
    <source>
        <strain evidence="2">wDCs-4</strain>
    </source>
</reference>
<accession>A0ABW8NE20</accession>
<evidence type="ECO:0000313" key="2">
    <source>
        <dbReference type="Proteomes" id="UP001620597"/>
    </source>
</evidence>
<keyword evidence="2" id="KW-1185">Reference proteome</keyword>
<organism evidence="1 2">
    <name type="scientific">Oceanobacter antarcticus</name>
    <dbReference type="NCBI Taxonomy" id="3133425"/>
    <lineage>
        <taxon>Bacteria</taxon>
        <taxon>Pseudomonadati</taxon>
        <taxon>Pseudomonadota</taxon>
        <taxon>Gammaproteobacteria</taxon>
        <taxon>Oceanospirillales</taxon>
        <taxon>Oceanospirillaceae</taxon>
        <taxon>Oceanobacter</taxon>
    </lineage>
</organism>
<protein>
    <submittedName>
        <fullName evidence="1">DUF1289 domain-containing protein</fullName>
    </submittedName>
</protein>
<dbReference type="Proteomes" id="UP001620597">
    <property type="component" value="Unassembled WGS sequence"/>
</dbReference>
<dbReference type="EMBL" id="JBBKTX010000002">
    <property type="protein sequence ID" value="MFK4751189.1"/>
    <property type="molecule type" value="Genomic_DNA"/>
</dbReference>
<name>A0ABW8NE20_9GAMM</name>
<proteinExistence type="predicted"/>
<dbReference type="PANTHER" id="PTHR35175">
    <property type="entry name" value="DUF1289 DOMAIN-CONTAINING PROTEIN"/>
    <property type="match status" value="1"/>
</dbReference>
<sequence>MSTDTTPSAGTELPVKSPCVHVCVLDNQDICQGCYRSGMEISQWGRMSNSDKRDVLTRCHQRELVSGNVFVIAPSS</sequence>
<comment type="caution">
    <text evidence="1">The sequence shown here is derived from an EMBL/GenBank/DDBJ whole genome shotgun (WGS) entry which is preliminary data.</text>
</comment>